<protein>
    <submittedName>
        <fullName evidence="1">Uncharacterized protein</fullName>
    </submittedName>
</protein>
<dbReference type="Proteomes" id="UP000019141">
    <property type="component" value="Unassembled WGS sequence"/>
</dbReference>
<gene>
    <name evidence="1" type="ORF">ETSY1_18645</name>
</gene>
<proteinExistence type="predicted"/>
<name>W4LL76_ENTF1</name>
<comment type="caution">
    <text evidence="1">The sequence shown here is derived from an EMBL/GenBank/DDBJ whole genome shotgun (WGS) entry which is preliminary data.</text>
</comment>
<keyword evidence="2" id="KW-1185">Reference proteome</keyword>
<dbReference type="AlphaFoldDB" id="W4LL76"/>
<dbReference type="HOGENOM" id="CLU_093165_0_0_7"/>
<evidence type="ECO:0000313" key="2">
    <source>
        <dbReference type="Proteomes" id="UP000019141"/>
    </source>
</evidence>
<dbReference type="Pfam" id="PF13267">
    <property type="entry name" value="DUF4058"/>
    <property type="match status" value="1"/>
</dbReference>
<evidence type="ECO:0000313" key="1">
    <source>
        <dbReference type="EMBL" id="ETW98465.1"/>
    </source>
</evidence>
<reference evidence="1 2" key="1">
    <citation type="journal article" date="2014" name="Nature">
        <title>An environmental bacterial taxon with a large and distinct metabolic repertoire.</title>
        <authorList>
            <person name="Wilson M.C."/>
            <person name="Mori T."/>
            <person name="Ruckert C."/>
            <person name="Uria A.R."/>
            <person name="Helf M.J."/>
            <person name="Takada K."/>
            <person name="Gernert C."/>
            <person name="Steffens U.A."/>
            <person name="Heycke N."/>
            <person name="Schmitt S."/>
            <person name="Rinke C."/>
            <person name="Helfrich E.J."/>
            <person name="Brachmann A.O."/>
            <person name="Gurgui C."/>
            <person name="Wakimoto T."/>
            <person name="Kracht M."/>
            <person name="Crusemann M."/>
            <person name="Hentschel U."/>
            <person name="Abe I."/>
            <person name="Matsunaga S."/>
            <person name="Kalinowski J."/>
            <person name="Takeyama H."/>
            <person name="Piel J."/>
        </authorList>
    </citation>
    <scope>NUCLEOTIDE SEQUENCE [LARGE SCALE GENOMIC DNA]</scope>
    <source>
        <strain evidence="2">TSY1</strain>
    </source>
</reference>
<sequence length="238" mass="27489">MNSISDSLAELVSPDFYVDIQQHVTILNPEDEAIRHVIPDVYVAEQPPVAPPPSRTGAVITQPTLVEPLEQLEIHERFLEIRDRRSREVITILEVLSTWNKAAGKDRWDTFQTKRRQVMASHTHWIEIDLLRAGRRPAEVAGKSDYYALLKRGGTIGPYEVWHFDLRDRLPTIAVPLRASYEDVPLDLSAVLTDVYRRARYAESIDYMSDIPSPRLRPADRQWASKRIRNWADKRLSQ</sequence>
<accession>W4LL76</accession>
<organism evidence="1 2">
    <name type="scientific">Entotheonella factor</name>
    <dbReference type="NCBI Taxonomy" id="1429438"/>
    <lineage>
        <taxon>Bacteria</taxon>
        <taxon>Pseudomonadati</taxon>
        <taxon>Nitrospinota/Tectimicrobiota group</taxon>
        <taxon>Candidatus Tectimicrobiota</taxon>
        <taxon>Candidatus Entotheonellia</taxon>
        <taxon>Candidatus Entotheonellales</taxon>
        <taxon>Candidatus Entotheonellaceae</taxon>
        <taxon>Candidatus Entotheonella</taxon>
    </lineage>
</organism>
<dbReference type="InterPro" id="IPR025132">
    <property type="entry name" value="DUF4058"/>
</dbReference>
<dbReference type="EMBL" id="AZHW01000553">
    <property type="protein sequence ID" value="ETW98465.1"/>
    <property type="molecule type" value="Genomic_DNA"/>
</dbReference>